<accession>A0A7C4XTX9</accession>
<dbReference type="InterPro" id="IPR000620">
    <property type="entry name" value="EamA_dom"/>
</dbReference>
<dbReference type="AlphaFoldDB" id="A0A7C4XTX9"/>
<reference evidence="8" key="1">
    <citation type="journal article" date="2020" name="mSystems">
        <title>Genome- and Community-Level Interaction Insights into Carbon Utilization and Element Cycling Functions of Hydrothermarchaeota in Hydrothermal Sediment.</title>
        <authorList>
            <person name="Zhou Z."/>
            <person name="Liu Y."/>
            <person name="Xu W."/>
            <person name="Pan J."/>
            <person name="Luo Z.H."/>
            <person name="Li M."/>
        </authorList>
    </citation>
    <scope>NUCLEOTIDE SEQUENCE [LARGE SCALE GENOMIC DNA]</scope>
    <source>
        <strain evidence="8">SpSt-417</strain>
    </source>
</reference>
<dbReference type="EMBL" id="DSRT01000131">
    <property type="protein sequence ID" value="HGW29760.1"/>
    <property type="molecule type" value="Genomic_DNA"/>
</dbReference>
<evidence type="ECO:0000256" key="3">
    <source>
        <dbReference type="ARBA" id="ARBA00022692"/>
    </source>
</evidence>
<feature type="transmembrane region" description="Helical" evidence="6">
    <location>
        <begin position="75"/>
        <end position="96"/>
    </location>
</feature>
<evidence type="ECO:0000256" key="4">
    <source>
        <dbReference type="ARBA" id="ARBA00022989"/>
    </source>
</evidence>
<feature type="transmembrane region" description="Helical" evidence="6">
    <location>
        <begin position="305"/>
        <end position="321"/>
    </location>
</feature>
<comment type="subcellular location">
    <subcellularLocation>
        <location evidence="1">Cell membrane</location>
        <topology evidence="1">Multi-pass membrane protein</topology>
    </subcellularLocation>
</comment>
<organism evidence="8">
    <name type="scientific">candidate division WWE3 bacterium</name>
    <dbReference type="NCBI Taxonomy" id="2053526"/>
    <lineage>
        <taxon>Bacteria</taxon>
        <taxon>Katanobacteria</taxon>
    </lineage>
</organism>
<name>A0A7C4XTX9_UNCKA</name>
<evidence type="ECO:0000256" key="2">
    <source>
        <dbReference type="ARBA" id="ARBA00022475"/>
    </source>
</evidence>
<evidence type="ECO:0000259" key="7">
    <source>
        <dbReference type="Pfam" id="PF00892"/>
    </source>
</evidence>
<feature type="domain" description="EamA" evidence="7">
    <location>
        <begin position="13"/>
        <end position="144"/>
    </location>
</feature>
<keyword evidence="5 6" id="KW-0472">Membrane</keyword>
<feature type="transmembrane region" description="Helical" evidence="6">
    <location>
        <begin position="212"/>
        <end position="231"/>
    </location>
</feature>
<feature type="domain" description="EamA" evidence="7">
    <location>
        <begin position="204"/>
        <end position="320"/>
    </location>
</feature>
<feature type="transmembrane region" description="Helical" evidence="6">
    <location>
        <begin position="243"/>
        <end position="268"/>
    </location>
</feature>
<dbReference type="Pfam" id="PF00892">
    <property type="entry name" value="EamA"/>
    <property type="match status" value="2"/>
</dbReference>
<protein>
    <recommendedName>
        <fullName evidence="7">EamA domain-containing protein</fullName>
    </recommendedName>
</protein>
<dbReference type="PANTHER" id="PTHR32322">
    <property type="entry name" value="INNER MEMBRANE TRANSPORTER"/>
    <property type="match status" value="1"/>
</dbReference>
<feature type="transmembrane region" description="Helical" evidence="6">
    <location>
        <begin position="133"/>
        <end position="150"/>
    </location>
</feature>
<dbReference type="PANTHER" id="PTHR32322:SF18">
    <property type="entry name" value="S-ADENOSYLMETHIONINE_S-ADENOSYLHOMOCYSTEINE TRANSPORTER"/>
    <property type="match status" value="1"/>
</dbReference>
<evidence type="ECO:0000313" key="8">
    <source>
        <dbReference type="EMBL" id="HGW29760.1"/>
    </source>
</evidence>
<dbReference type="SUPFAM" id="SSF103481">
    <property type="entry name" value="Multidrug resistance efflux transporter EmrE"/>
    <property type="match status" value="2"/>
</dbReference>
<evidence type="ECO:0000256" key="6">
    <source>
        <dbReference type="SAM" id="Phobius"/>
    </source>
</evidence>
<comment type="caution">
    <text evidence="8">The sequence shown here is derived from an EMBL/GenBank/DDBJ whole genome shotgun (WGS) entry which is preliminary data.</text>
</comment>
<dbReference type="GO" id="GO:0005886">
    <property type="term" value="C:plasma membrane"/>
    <property type="evidence" value="ECO:0007669"/>
    <property type="project" value="UniProtKB-SubCell"/>
</dbReference>
<feature type="transmembrane region" description="Helical" evidence="6">
    <location>
        <begin position="162"/>
        <end position="181"/>
    </location>
</feature>
<feature type="transmembrane region" description="Helical" evidence="6">
    <location>
        <begin position="280"/>
        <end position="299"/>
    </location>
</feature>
<keyword evidence="3 6" id="KW-0812">Transmembrane</keyword>
<evidence type="ECO:0000256" key="1">
    <source>
        <dbReference type="ARBA" id="ARBA00004651"/>
    </source>
</evidence>
<feature type="transmembrane region" description="Helical" evidence="6">
    <location>
        <begin position="102"/>
        <end position="121"/>
    </location>
</feature>
<evidence type="ECO:0000256" key="5">
    <source>
        <dbReference type="ARBA" id="ARBA00023136"/>
    </source>
</evidence>
<keyword evidence="2" id="KW-1003">Cell membrane</keyword>
<sequence>MMKKQLPKKLLLAHLGLLAATIIWAGAGPVIKLTLDFLPPFAFIVFRFAIVCTIFLPYVFFTLRSHPIDWKDLPNIFWLGVFGQASIVFIFIGLKYTTAIDAAIMNLLSPIAIILAGHYFYNEKINNVQKTGYAIATLGTLLIAIEPALTPSNTTVPTHLRIFGNFMVVIYQLAWPAYIILGKRMMGEQSSIVNKAFKYFHLHQMHKKYNSTLLTILTFYVGLAVLTPFALWESFALVNPQPIVLTFPSILGLLYMALISSIVAYLLFDWSLPKVEAADTALYNYMSPLFSIPIAMVFLGEVLTSTVTIGMAVIGLGVLIAEKYKS</sequence>
<dbReference type="InterPro" id="IPR050638">
    <property type="entry name" value="AA-Vitamin_Transporters"/>
</dbReference>
<dbReference type="InterPro" id="IPR037185">
    <property type="entry name" value="EmrE-like"/>
</dbReference>
<keyword evidence="4 6" id="KW-1133">Transmembrane helix</keyword>
<proteinExistence type="predicted"/>
<feature type="transmembrane region" description="Helical" evidence="6">
    <location>
        <begin position="41"/>
        <end position="63"/>
    </location>
</feature>
<gene>
    <name evidence="8" type="ORF">ENR63_02460</name>
</gene>